<evidence type="ECO:0000256" key="1">
    <source>
        <dbReference type="ARBA" id="ARBA00001946"/>
    </source>
</evidence>
<proteinExistence type="inferred from homology"/>
<organism evidence="9 10">
    <name type="scientific">Kosmotoga olearia (strain ATCC BAA-1733 / DSM 21960 / TBF 19.5.1)</name>
    <dbReference type="NCBI Taxonomy" id="521045"/>
    <lineage>
        <taxon>Bacteria</taxon>
        <taxon>Thermotogati</taxon>
        <taxon>Thermotogota</taxon>
        <taxon>Thermotogae</taxon>
        <taxon>Kosmotogales</taxon>
        <taxon>Kosmotogaceae</taxon>
        <taxon>Kosmotoga</taxon>
    </lineage>
</organism>
<evidence type="ECO:0000313" key="9">
    <source>
        <dbReference type="EMBL" id="ACR80611.1"/>
    </source>
</evidence>
<reference evidence="9 10" key="2">
    <citation type="journal article" date="2011" name="J. Bacteriol.">
        <title>Genome Sequence of Kosmotoga olearia Strain TBF 19.5.1, a Thermophilic Bacterium with a Wide Growth Temperature Range, Isolated from the Troll B Oil Platform in the North Sea.</title>
        <authorList>
            <person name="Swithers K.S."/>
            <person name="Dipippo J.L."/>
            <person name="Bruce D.C."/>
            <person name="Detter C."/>
            <person name="Tapia R."/>
            <person name="Han S."/>
            <person name="Goodwin L.A."/>
            <person name="Han J."/>
            <person name="Woyke T."/>
            <person name="Pitluck S."/>
            <person name="Pennacchio L."/>
            <person name="Nolan M."/>
            <person name="Mikhailova N."/>
            <person name="Land M.L."/>
            <person name="Nesbo C.L."/>
            <person name="Gogarten J.P."/>
            <person name="Noll K.M."/>
        </authorList>
    </citation>
    <scope>NUCLEOTIDE SEQUENCE [LARGE SCALE GENOMIC DNA]</scope>
    <source>
        <strain evidence="10">ATCC BAA-1733 / DSM 21960 / TBF 19.5.1</strain>
    </source>
</reference>
<comment type="similarity">
    <text evidence="2 8">Belongs to the ComB family.</text>
</comment>
<dbReference type="InterPro" id="IPR005238">
    <property type="entry name" value="ComB-like"/>
</dbReference>
<evidence type="ECO:0000256" key="7">
    <source>
        <dbReference type="ARBA" id="ARBA00033711"/>
    </source>
</evidence>
<dbReference type="AlphaFoldDB" id="C5CGU2"/>
<evidence type="ECO:0000256" key="4">
    <source>
        <dbReference type="ARBA" id="ARBA00021948"/>
    </source>
</evidence>
<name>C5CGU2_KOSOT</name>
<evidence type="ECO:0000256" key="8">
    <source>
        <dbReference type="HAMAP-Rule" id="MF_00490"/>
    </source>
</evidence>
<dbReference type="Gene3D" id="3.90.1560.10">
    <property type="entry name" value="ComB-like"/>
    <property type="match status" value="1"/>
</dbReference>
<dbReference type="GO" id="GO:0000287">
    <property type="term" value="F:magnesium ion binding"/>
    <property type="evidence" value="ECO:0007669"/>
    <property type="project" value="UniProtKB-UniRule"/>
</dbReference>
<sequence length="231" mass="24893">MKLHVHFIPYEEITAPVAVVIDVLRATSSIAVALASGVEKIYIAGDLSEAAVFKKLHPKAYLAGERNSVKIKGFDFGNSPLEFLKLKKGSELILTTSNGTTAIKKSMQSERLFTASFLNAGIVVNKILELGEDTQLICAGSDGHPSLEDTLCAGYIVNEVSHVSELTDAAKIALNLYLRNSERIEQVLSQDSSHGTRLVSIGFEKDVAFCAKINVFNVLPTLVDGALTKGE</sequence>
<reference evidence="9 10" key="1">
    <citation type="submission" date="2009-06" db="EMBL/GenBank/DDBJ databases">
        <title>Complete sequence of Thermotogales bacterium TBF 19.5.1.</title>
        <authorList>
            <consortium name="US DOE Joint Genome Institute"/>
            <person name="Lucas S."/>
            <person name="Copeland A."/>
            <person name="Lapidus A."/>
            <person name="Glavina del Rio T."/>
            <person name="Tice H."/>
            <person name="Bruce D."/>
            <person name="Goodwin L."/>
            <person name="Pitluck S."/>
            <person name="Chertkov O."/>
            <person name="Brettin T."/>
            <person name="Detter J.C."/>
            <person name="Han C."/>
            <person name="Schmutz J."/>
            <person name="Larimer F."/>
            <person name="Land M."/>
            <person name="Hauser L."/>
            <person name="Kyrpides N."/>
            <person name="Ovchinnikova G."/>
            <person name="Noll K."/>
        </authorList>
    </citation>
    <scope>NUCLEOTIDE SEQUENCE [LARGE SCALE GENOMIC DNA]</scope>
    <source>
        <strain evidence="10">ATCC BAA-1733 / DSM 21960 / TBF 19.5.1</strain>
    </source>
</reference>
<evidence type="ECO:0000256" key="3">
    <source>
        <dbReference type="ARBA" id="ARBA00012953"/>
    </source>
</evidence>
<dbReference type="STRING" id="521045.Kole_1930"/>
<dbReference type="RefSeq" id="WP_015869254.1">
    <property type="nucleotide sequence ID" value="NC_012785.1"/>
</dbReference>
<dbReference type="KEGG" id="kol:Kole_1930"/>
<dbReference type="SUPFAM" id="SSF142823">
    <property type="entry name" value="ComB-like"/>
    <property type="match status" value="1"/>
</dbReference>
<dbReference type="GO" id="GO:0050532">
    <property type="term" value="F:2-phosphosulfolactate phosphatase activity"/>
    <property type="evidence" value="ECO:0007669"/>
    <property type="project" value="UniProtKB-UniRule"/>
</dbReference>
<dbReference type="PANTHER" id="PTHR37311">
    <property type="entry name" value="2-PHOSPHOSULFOLACTATE PHOSPHATASE-RELATED"/>
    <property type="match status" value="1"/>
</dbReference>
<dbReference type="InterPro" id="IPR036702">
    <property type="entry name" value="ComB-like_sf"/>
</dbReference>
<dbReference type="Pfam" id="PF04029">
    <property type="entry name" value="2-ph_phosp"/>
    <property type="match status" value="1"/>
</dbReference>
<gene>
    <name evidence="8" type="primary">comB</name>
    <name evidence="9" type="ordered locus">Kole_1930</name>
</gene>
<comment type="cofactor">
    <cofactor evidence="1 8">
        <name>Mg(2+)</name>
        <dbReference type="ChEBI" id="CHEBI:18420"/>
    </cofactor>
</comment>
<dbReference type="PANTHER" id="PTHR37311:SF1">
    <property type="entry name" value="2-PHOSPHOSULFOLACTATE PHOSPHATASE-RELATED"/>
    <property type="match status" value="1"/>
</dbReference>
<dbReference type="Proteomes" id="UP000002382">
    <property type="component" value="Chromosome"/>
</dbReference>
<dbReference type="FunFam" id="3.90.1560.10:FF:000001">
    <property type="entry name" value="Probable 2-phosphosulfolactate phosphatase"/>
    <property type="match status" value="1"/>
</dbReference>
<dbReference type="HOGENOM" id="CLU_070028_0_0_0"/>
<protein>
    <recommendedName>
        <fullName evidence="4 8">Probable 2-phosphosulfolactate phosphatase</fullName>
        <ecNumber evidence="3 8">3.1.3.71</ecNumber>
    </recommendedName>
</protein>
<dbReference type="EMBL" id="CP001634">
    <property type="protein sequence ID" value="ACR80611.1"/>
    <property type="molecule type" value="Genomic_DNA"/>
</dbReference>
<evidence type="ECO:0000256" key="2">
    <source>
        <dbReference type="ARBA" id="ARBA00009997"/>
    </source>
</evidence>
<evidence type="ECO:0000256" key="5">
    <source>
        <dbReference type="ARBA" id="ARBA00022801"/>
    </source>
</evidence>
<dbReference type="OrthoDB" id="4913at2"/>
<keyword evidence="10" id="KW-1185">Reference proteome</keyword>
<evidence type="ECO:0000313" key="10">
    <source>
        <dbReference type="Proteomes" id="UP000002382"/>
    </source>
</evidence>
<dbReference type="eggNOG" id="COG2045">
    <property type="taxonomic scope" value="Bacteria"/>
</dbReference>
<dbReference type="HAMAP" id="MF_00490">
    <property type="entry name" value="ComB"/>
    <property type="match status" value="1"/>
</dbReference>
<dbReference type="GO" id="GO:0050545">
    <property type="term" value="F:sulfopyruvate decarboxylase activity"/>
    <property type="evidence" value="ECO:0007669"/>
    <property type="project" value="TreeGrafter"/>
</dbReference>
<keyword evidence="5 8" id="KW-0378">Hydrolase</keyword>
<comment type="catalytic activity">
    <reaction evidence="7 8">
        <text>(2R)-O-phospho-3-sulfolactate + H2O = (2R)-3-sulfolactate + phosphate</text>
        <dbReference type="Rhea" id="RHEA:23416"/>
        <dbReference type="ChEBI" id="CHEBI:15377"/>
        <dbReference type="ChEBI" id="CHEBI:15597"/>
        <dbReference type="ChEBI" id="CHEBI:43474"/>
        <dbReference type="ChEBI" id="CHEBI:58738"/>
        <dbReference type="EC" id="3.1.3.71"/>
    </reaction>
</comment>
<dbReference type="EC" id="3.1.3.71" evidence="3 8"/>
<accession>C5CGU2</accession>
<keyword evidence="6 8" id="KW-0460">Magnesium</keyword>
<evidence type="ECO:0000256" key="6">
    <source>
        <dbReference type="ARBA" id="ARBA00022842"/>
    </source>
</evidence>